<evidence type="ECO:0000313" key="4">
    <source>
        <dbReference type="Proteomes" id="UP000008311"/>
    </source>
</evidence>
<dbReference type="PROSITE" id="PS50006">
    <property type="entry name" value="FHA_DOMAIN"/>
    <property type="match status" value="1"/>
</dbReference>
<feature type="domain" description="FHA" evidence="2">
    <location>
        <begin position="101"/>
        <end position="159"/>
    </location>
</feature>
<evidence type="ECO:0000259" key="2">
    <source>
        <dbReference type="PROSITE" id="PS50006"/>
    </source>
</evidence>
<dbReference type="InterPro" id="IPR000253">
    <property type="entry name" value="FHA_dom"/>
</dbReference>
<feature type="region of interest" description="Disordered" evidence="1">
    <location>
        <begin position="182"/>
        <end position="208"/>
    </location>
</feature>
<dbReference type="Proteomes" id="UP000008311">
    <property type="component" value="Unassembled WGS sequence"/>
</dbReference>
<dbReference type="EMBL" id="EQ986856">
    <property type="protein sequence ID" value="EEF23282.1"/>
    <property type="molecule type" value="Genomic_DNA"/>
</dbReference>
<feature type="non-terminal residue" evidence="3">
    <location>
        <position position="1"/>
    </location>
</feature>
<accession>B9TLI2</accession>
<organism evidence="3 4">
    <name type="scientific">Ricinus communis</name>
    <name type="common">Castor bean</name>
    <dbReference type="NCBI Taxonomy" id="3988"/>
    <lineage>
        <taxon>Eukaryota</taxon>
        <taxon>Viridiplantae</taxon>
        <taxon>Streptophyta</taxon>
        <taxon>Embryophyta</taxon>
        <taxon>Tracheophyta</taxon>
        <taxon>Spermatophyta</taxon>
        <taxon>Magnoliopsida</taxon>
        <taxon>eudicotyledons</taxon>
        <taxon>Gunneridae</taxon>
        <taxon>Pentapetalae</taxon>
        <taxon>rosids</taxon>
        <taxon>fabids</taxon>
        <taxon>Malpighiales</taxon>
        <taxon>Euphorbiaceae</taxon>
        <taxon>Acalyphoideae</taxon>
        <taxon>Acalypheae</taxon>
        <taxon>Ricinus</taxon>
    </lineage>
</organism>
<sequence length="315" mass="34316">AAVGEARQRVAVRQGLQRGIVAPERDAHAAQVALQPLADADLAHEDRPAARQQDHRRRAQHGGLQRGPLPSGEDLFRGQAAGDEQRKALQMPVAVQPLDIVDAGRLHDRADVAVALDPLPDAAVADVHADLVVAERAAEDQGAVVEREQDGALLPDVETLVEAPEPREVQRDQRDAREAAVGRFDAARQRQDPRAGRPAAHGHAHMRPAPGVQQVVLEILAVEIIALHGARQRRRQPLAVRPVHEQAVQFTDVVRELAQPSRQARRGGLAEAVVLDALDHLGQHGIAQLDRRLRMRRERARHVGRGDAAVFLDGL</sequence>
<feature type="compositionally biased region" description="Basic and acidic residues" evidence="1">
    <location>
        <begin position="182"/>
        <end position="195"/>
    </location>
</feature>
<reference evidence="4" key="1">
    <citation type="journal article" date="2010" name="Nat. Biotechnol.">
        <title>Draft genome sequence of the oilseed species Ricinus communis.</title>
        <authorList>
            <person name="Chan A.P."/>
            <person name="Crabtree J."/>
            <person name="Zhao Q."/>
            <person name="Lorenzi H."/>
            <person name="Orvis J."/>
            <person name="Puiu D."/>
            <person name="Melake-Berhan A."/>
            <person name="Jones K.M."/>
            <person name="Redman J."/>
            <person name="Chen G."/>
            <person name="Cahoon E.B."/>
            <person name="Gedil M."/>
            <person name="Stanke M."/>
            <person name="Haas B.J."/>
            <person name="Wortman J.R."/>
            <person name="Fraser-Liggett C.M."/>
            <person name="Ravel J."/>
            <person name="Rabinowicz P.D."/>
        </authorList>
    </citation>
    <scope>NUCLEOTIDE SEQUENCE [LARGE SCALE GENOMIC DNA]</scope>
    <source>
        <strain evidence="4">cv. Hale</strain>
    </source>
</reference>
<proteinExistence type="predicted"/>
<feature type="region of interest" description="Disordered" evidence="1">
    <location>
        <begin position="46"/>
        <end position="76"/>
    </location>
</feature>
<evidence type="ECO:0000256" key="1">
    <source>
        <dbReference type="SAM" id="MobiDB-lite"/>
    </source>
</evidence>
<feature type="non-terminal residue" evidence="3">
    <location>
        <position position="315"/>
    </location>
</feature>
<protein>
    <recommendedName>
        <fullName evidence="2">FHA domain-containing protein</fullName>
    </recommendedName>
</protein>
<keyword evidence="4" id="KW-1185">Reference proteome</keyword>
<dbReference type="AlphaFoldDB" id="B9TLI2"/>
<dbReference type="InParanoid" id="B9TLI2"/>
<evidence type="ECO:0000313" key="3">
    <source>
        <dbReference type="EMBL" id="EEF23282.1"/>
    </source>
</evidence>
<name>B9TLI2_RICCO</name>
<gene>
    <name evidence="3" type="ORF">RCOM_2120030</name>
</gene>